<evidence type="ECO:0000313" key="2">
    <source>
        <dbReference type="Proteomes" id="UP000218418"/>
    </source>
</evidence>
<dbReference type="AlphaFoldDB" id="A0A1Z4LUI0"/>
<gene>
    <name evidence="1" type="ORF">NIES267_43770</name>
</gene>
<dbReference type="Proteomes" id="UP000218418">
    <property type="component" value="Chromosome"/>
</dbReference>
<name>A0A1Z4LUI0_9CYAN</name>
<keyword evidence="2" id="KW-1185">Reference proteome</keyword>
<sequence>MNANTNYNQRSINEQIVETSWFRSEIKGHISFYQLLSLQKIELLPIMSMVGILPPNNQNLQSSSLHVPKIALESL</sequence>
<reference evidence="1 2" key="1">
    <citation type="submission" date="2017-06" db="EMBL/GenBank/DDBJ databases">
        <title>Genome sequencing of cyanobaciteial culture collection at National Institute for Environmental Studies (NIES).</title>
        <authorList>
            <person name="Hirose Y."/>
            <person name="Shimura Y."/>
            <person name="Fujisawa T."/>
            <person name="Nakamura Y."/>
            <person name="Kawachi M."/>
        </authorList>
    </citation>
    <scope>NUCLEOTIDE SEQUENCE [LARGE SCALE GENOMIC DNA]</scope>
    <source>
        <strain evidence="1 2">NIES-267</strain>
    </source>
</reference>
<accession>A0A1Z4LUI0</accession>
<evidence type="ECO:0000313" key="1">
    <source>
        <dbReference type="EMBL" id="BAY84879.1"/>
    </source>
</evidence>
<proteinExistence type="predicted"/>
<organism evidence="1 2">
    <name type="scientific">Calothrix parasitica NIES-267</name>
    <dbReference type="NCBI Taxonomy" id="1973488"/>
    <lineage>
        <taxon>Bacteria</taxon>
        <taxon>Bacillati</taxon>
        <taxon>Cyanobacteriota</taxon>
        <taxon>Cyanophyceae</taxon>
        <taxon>Nostocales</taxon>
        <taxon>Calotrichaceae</taxon>
        <taxon>Calothrix</taxon>
    </lineage>
</organism>
<dbReference type="EMBL" id="AP018227">
    <property type="protein sequence ID" value="BAY84879.1"/>
    <property type="molecule type" value="Genomic_DNA"/>
</dbReference>
<protein>
    <submittedName>
        <fullName evidence="1">Uncharacterized protein</fullName>
    </submittedName>
</protein>